<feature type="compositionally biased region" description="Basic and acidic residues" evidence="1">
    <location>
        <begin position="170"/>
        <end position="183"/>
    </location>
</feature>
<dbReference type="EMBL" id="LYVF01000069">
    <property type="protein sequence ID" value="OAT85246.1"/>
    <property type="molecule type" value="Genomic_DNA"/>
</dbReference>
<sequence>MAQRVAGLEQEVADLKQCCRELAGSACAPVVVEKLCVERISVDRLEFTNNLGALGIRELSGSLNIGANYGVPPGKKGGPPPSGATSPPVPPPGATPVPGHAGGKEARSPGKKAGAPAPPGSKGPPPPSPVPGVDGSPPPPSGPGMPGPSSADRKVAPQPPVQKPVNIVFKRGDSIKRAPENTL</sequence>
<gene>
    <name evidence="2" type="ORF">A6M21_06805</name>
</gene>
<proteinExistence type="predicted"/>
<accession>A0A1B7LGL7</accession>
<dbReference type="AlphaFoldDB" id="A0A1B7LGL7"/>
<evidence type="ECO:0000313" key="2">
    <source>
        <dbReference type="EMBL" id="OAT85246.1"/>
    </source>
</evidence>
<evidence type="ECO:0000313" key="3">
    <source>
        <dbReference type="Proteomes" id="UP000078532"/>
    </source>
</evidence>
<organism evidence="2 3">
    <name type="scientific">Desulfotomaculum copahuensis</name>
    <dbReference type="NCBI Taxonomy" id="1838280"/>
    <lineage>
        <taxon>Bacteria</taxon>
        <taxon>Bacillati</taxon>
        <taxon>Bacillota</taxon>
        <taxon>Clostridia</taxon>
        <taxon>Eubacteriales</taxon>
        <taxon>Desulfotomaculaceae</taxon>
        <taxon>Desulfotomaculum</taxon>
    </lineage>
</organism>
<feature type="compositionally biased region" description="Pro residues" evidence="1">
    <location>
        <begin position="78"/>
        <end position="95"/>
    </location>
</feature>
<protein>
    <submittedName>
        <fullName evidence="2">Uncharacterized protein</fullName>
    </submittedName>
</protein>
<evidence type="ECO:0000256" key="1">
    <source>
        <dbReference type="SAM" id="MobiDB-lite"/>
    </source>
</evidence>
<keyword evidence="3" id="KW-1185">Reference proteome</keyword>
<feature type="region of interest" description="Disordered" evidence="1">
    <location>
        <begin position="70"/>
        <end position="183"/>
    </location>
</feature>
<comment type="caution">
    <text evidence="2">The sequence shown here is derived from an EMBL/GenBank/DDBJ whole genome shotgun (WGS) entry which is preliminary data.</text>
</comment>
<name>A0A1B7LGL7_9FIRM</name>
<dbReference type="Proteomes" id="UP000078532">
    <property type="component" value="Unassembled WGS sequence"/>
</dbReference>
<feature type="compositionally biased region" description="Pro residues" evidence="1">
    <location>
        <begin position="116"/>
        <end position="146"/>
    </location>
</feature>
<reference evidence="2 3" key="1">
    <citation type="submission" date="2016-04" db="EMBL/GenBank/DDBJ databases">
        <authorList>
            <person name="Evans L.H."/>
            <person name="Alamgir A."/>
            <person name="Owens N."/>
            <person name="Weber N.D."/>
            <person name="Virtaneva K."/>
            <person name="Barbian K."/>
            <person name="Babar A."/>
            <person name="Rosenke K."/>
        </authorList>
    </citation>
    <scope>NUCLEOTIDE SEQUENCE [LARGE SCALE GENOMIC DNA]</scope>
    <source>
        <strain evidence="2 3">LMa1</strain>
    </source>
</reference>